<dbReference type="PANTHER" id="PTHR34047:SF8">
    <property type="entry name" value="PROTEIN YKFC"/>
    <property type="match status" value="1"/>
</dbReference>
<dbReference type="EMBL" id="VZBT01000085">
    <property type="protein sequence ID" value="MQO04746.1"/>
    <property type="molecule type" value="Genomic_DNA"/>
</dbReference>
<feature type="domain" description="Reverse transcriptase" evidence="2">
    <location>
        <begin position="48"/>
        <end position="280"/>
    </location>
</feature>
<dbReference type="PANTHER" id="PTHR34047">
    <property type="entry name" value="NUCLEAR INTRON MATURASE 1, MITOCHONDRIAL-RELATED"/>
    <property type="match status" value="1"/>
</dbReference>
<evidence type="ECO:0000259" key="2">
    <source>
        <dbReference type="PROSITE" id="PS50878"/>
    </source>
</evidence>
<evidence type="ECO:0000313" key="3">
    <source>
        <dbReference type="EMBL" id="MQO04746.1"/>
    </source>
</evidence>
<dbReference type="InterPro" id="IPR051083">
    <property type="entry name" value="GrpII_Intron_Splice-Mob/Def"/>
</dbReference>
<dbReference type="SUPFAM" id="SSF56672">
    <property type="entry name" value="DNA/RNA polymerases"/>
    <property type="match status" value="1"/>
</dbReference>
<comment type="similarity">
    <text evidence="1">Belongs to the bacterial reverse transcriptase family.</text>
</comment>
<dbReference type="Pfam" id="PF00078">
    <property type="entry name" value="RVT_1"/>
    <property type="match status" value="1"/>
</dbReference>
<organism evidence="3 4">
    <name type="scientific">Segatella copri</name>
    <dbReference type="NCBI Taxonomy" id="165179"/>
    <lineage>
        <taxon>Bacteria</taxon>
        <taxon>Pseudomonadati</taxon>
        <taxon>Bacteroidota</taxon>
        <taxon>Bacteroidia</taxon>
        <taxon>Bacteroidales</taxon>
        <taxon>Prevotellaceae</taxon>
        <taxon>Segatella</taxon>
    </lineage>
</organism>
<comment type="caution">
    <text evidence="3">The sequence shown here is derived from an EMBL/GenBank/DDBJ whole genome shotgun (WGS) entry which is preliminary data.</text>
</comment>
<evidence type="ECO:0000256" key="1">
    <source>
        <dbReference type="ARBA" id="ARBA00034120"/>
    </source>
</evidence>
<name>A0AB35ZGY3_9BACT</name>
<dbReference type="AlphaFoldDB" id="A0AB35ZGY3"/>
<protein>
    <recommendedName>
        <fullName evidence="2">Reverse transcriptase domain-containing protein</fullName>
    </recommendedName>
</protein>
<gene>
    <name evidence="3" type="ORF">F7D62_11660</name>
</gene>
<dbReference type="Proteomes" id="UP000390763">
    <property type="component" value="Unassembled WGS sequence"/>
</dbReference>
<dbReference type="RefSeq" id="WP_153088609.1">
    <property type="nucleotide sequence ID" value="NZ_VZAO01000004.1"/>
</dbReference>
<proteinExistence type="inferred from homology"/>
<accession>A0AB35ZGY3</accession>
<dbReference type="InterPro" id="IPR043502">
    <property type="entry name" value="DNA/RNA_pol_sf"/>
</dbReference>
<dbReference type="PROSITE" id="PS50878">
    <property type="entry name" value="RT_POL"/>
    <property type="match status" value="1"/>
</dbReference>
<evidence type="ECO:0000313" key="4">
    <source>
        <dbReference type="Proteomes" id="UP000390763"/>
    </source>
</evidence>
<dbReference type="InterPro" id="IPR000477">
    <property type="entry name" value="RT_dom"/>
</dbReference>
<reference evidence="4" key="1">
    <citation type="submission" date="2019-09" db="EMBL/GenBank/DDBJ databases">
        <title>Distinct polysaccharide growth profiles of human intestinal Prevotella copri isolates.</title>
        <authorList>
            <person name="Fehlner-Peach H."/>
            <person name="Magnabosco C."/>
            <person name="Raghavan V."/>
            <person name="Scher J.U."/>
            <person name="Tett A."/>
            <person name="Cox L.M."/>
            <person name="Gottsegen C."/>
            <person name="Watters A."/>
            <person name="Wiltshire- Gordon J.D."/>
            <person name="Segata N."/>
            <person name="Bonneau R."/>
            <person name="Littman D.R."/>
        </authorList>
    </citation>
    <scope>NUCLEOTIDE SEQUENCE [LARGE SCALE GENOMIC DNA]</scope>
    <source>
        <strain evidence="4">iAK279</strain>
    </source>
</reference>
<sequence length="460" mass="53276">MEDINEYFNPVHFTKFYNEKLKRKKGGGLDGLTPATFWNHYEKKLDDIASRCLSGTYKFSPYKEQLILKGRDKFPRILSVPSMRDRMILGVLNQYLQKAFPEAVNNQVPNQYIKDIGDFMALHSSEKVYFFKTDIKGFYDSIDLDTLYRKLEPSVDASVLQLIKTAINTVTVSKGGARLSSNQQPRLMGIPQGLSISNILAGISMLNFDESIENHCDANTLYKRYVDDILILSTTPIDARFVDEFKCELIIKGVSLRLSPDKTHYGIVGDKSFEYIGYSFKSTLCISIRQKNTQTFLNRISRLISRYRSQKENPFTRPRFIIDDQAFDDYYIALINLKLSGFKTLNHLYGWLPYFQAMTDIQLLYQLDTVVHKKFLKGLEIENKIKHLPKVYWDIKKHAGKNMLKDFDALKEIGDIKAYLILKGLINSDFDYSDDEIQTRYWIHLEHLKKDAHMTVGTTS</sequence>
<dbReference type="CDD" id="cd01646">
    <property type="entry name" value="RT_Bac_retron_I"/>
    <property type="match status" value="1"/>
</dbReference>